<reference evidence="9" key="1">
    <citation type="journal article" date="2016" name="Nature">
        <title>The genome of the seagrass Zostera marina reveals angiosperm adaptation to the sea.</title>
        <authorList>
            <person name="Olsen J.L."/>
            <person name="Rouze P."/>
            <person name="Verhelst B."/>
            <person name="Lin Y.-C."/>
            <person name="Bayer T."/>
            <person name="Collen J."/>
            <person name="Dattolo E."/>
            <person name="De Paoli E."/>
            <person name="Dittami S."/>
            <person name="Maumus F."/>
            <person name="Michel G."/>
            <person name="Kersting A."/>
            <person name="Lauritano C."/>
            <person name="Lohaus R."/>
            <person name="Toepel M."/>
            <person name="Tonon T."/>
            <person name="Vanneste K."/>
            <person name="Amirebrahimi M."/>
            <person name="Brakel J."/>
            <person name="Bostroem C."/>
            <person name="Chovatia M."/>
            <person name="Grimwood J."/>
            <person name="Jenkins J.W."/>
            <person name="Jueterbock A."/>
            <person name="Mraz A."/>
            <person name="Stam W.T."/>
            <person name="Tice H."/>
            <person name="Bornberg-Bauer E."/>
            <person name="Green P.J."/>
            <person name="Pearson G.A."/>
            <person name="Procaccini G."/>
            <person name="Duarte C.M."/>
            <person name="Schmutz J."/>
            <person name="Reusch T.B.H."/>
            <person name="Van de Peer Y."/>
        </authorList>
    </citation>
    <scope>NUCLEOTIDE SEQUENCE [LARGE SCALE GENOMIC DNA]</scope>
    <source>
        <strain evidence="9">cv. Finnish</strain>
    </source>
</reference>
<evidence type="ECO:0000256" key="3">
    <source>
        <dbReference type="ARBA" id="ARBA00012780"/>
    </source>
</evidence>
<comment type="catalytic activity">
    <reaction evidence="1">
        <text>Hydrolysis of (1-&gt;3)-beta-D-glucosidic linkages in (1-&gt;3)-beta-D-glucans.</text>
        <dbReference type="EC" id="3.2.1.39"/>
    </reaction>
</comment>
<proteinExistence type="inferred from homology"/>
<dbReference type="GO" id="GO:0005975">
    <property type="term" value="P:carbohydrate metabolic process"/>
    <property type="evidence" value="ECO:0007669"/>
    <property type="project" value="InterPro"/>
</dbReference>
<protein>
    <recommendedName>
        <fullName evidence="3">glucan endo-1,3-beta-D-glucosidase</fullName>
        <ecNumber evidence="3">3.2.1.39</ecNumber>
    </recommendedName>
</protein>
<dbReference type="EC" id="3.2.1.39" evidence="3"/>
<sequence>MSNMSGFKLLTFLSGLNFVITYGVFCVEVGINYGQIANNLPSHSHVVLLLQSLNITRVKLYDADPGVLTAFKNTPVEFTVGIGNENVASMRDSSKALEWIKQNIQPYLYHTRIVCITVGNEILGGKDRALMTNLLPAMKSVYAGLSSLGLQKRINVTTPHSLNILGASYPPSSSKFKSSVARYLRPILRFHSTVNSPFLINIYPYFAYKQDPDHVSLQYVLFQRNQGVTDPVTKLRYDNMLYAQIDCVHSAIRAMTKGFSAAAGVNGGDIDVKISETGWPSKGDSNEPGATPENAGIYNRNLMGRIRLRQGTPLKPSVPIDAYVFALFNENLKPGPTSERNYGLLYPTGKPVYSLLESRNLSPPIFDVYSSSASSKPTNVVIIDRILIDLPRIFLIGFIIM</sequence>
<accession>A0A0K9Q1D0</accession>
<dbReference type="InterPro" id="IPR000490">
    <property type="entry name" value="Glyco_hydro_17"/>
</dbReference>
<dbReference type="PANTHER" id="PTHR32227">
    <property type="entry name" value="GLUCAN ENDO-1,3-BETA-GLUCOSIDASE BG1-RELATED-RELATED"/>
    <property type="match status" value="1"/>
</dbReference>
<evidence type="ECO:0000256" key="4">
    <source>
        <dbReference type="ARBA" id="ARBA00022729"/>
    </source>
</evidence>
<organism evidence="8 9">
    <name type="scientific">Zostera marina</name>
    <name type="common">Eelgrass</name>
    <dbReference type="NCBI Taxonomy" id="29655"/>
    <lineage>
        <taxon>Eukaryota</taxon>
        <taxon>Viridiplantae</taxon>
        <taxon>Streptophyta</taxon>
        <taxon>Embryophyta</taxon>
        <taxon>Tracheophyta</taxon>
        <taxon>Spermatophyta</taxon>
        <taxon>Magnoliopsida</taxon>
        <taxon>Liliopsida</taxon>
        <taxon>Zosteraceae</taxon>
        <taxon>Zostera</taxon>
    </lineage>
</organism>
<evidence type="ECO:0000256" key="1">
    <source>
        <dbReference type="ARBA" id="ARBA00000382"/>
    </source>
</evidence>
<dbReference type="EMBL" id="LFYR01000223">
    <property type="protein sequence ID" value="KMZ74964.1"/>
    <property type="molecule type" value="Genomic_DNA"/>
</dbReference>
<dbReference type="Proteomes" id="UP000036987">
    <property type="component" value="Unassembled WGS sequence"/>
</dbReference>
<dbReference type="OrthoDB" id="77201at2759"/>
<comment type="caution">
    <text evidence="8">The sequence shown here is derived from an EMBL/GenBank/DDBJ whole genome shotgun (WGS) entry which is preliminary data.</text>
</comment>
<gene>
    <name evidence="8" type="ORF">ZOSMA_120G00570</name>
</gene>
<dbReference type="AlphaFoldDB" id="A0A0K9Q1D0"/>
<evidence type="ECO:0000256" key="7">
    <source>
        <dbReference type="RuleBase" id="RU004335"/>
    </source>
</evidence>
<evidence type="ECO:0000313" key="9">
    <source>
        <dbReference type="Proteomes" id="UP000036987"/>
    </source>
</evidence>
<dbReference type="InterPro" id="IPR044965">
    <property type="entry name" value="Glyco_hydro_17_plant"/>
</dbReference>
<dbReference type="OMA" id="KPTMQMS"/>
<dbReference type="Gene3D" id="3.20.20.80">
    <property type="entry name" value="Glycosidases"/>
    <property type="match status" value="1"/>
</dbReference>
<keyword evidence="5" id="KW-0378">Hydrolase</keyword>
<evidence type="ECO:0000313" key="8">
    <source>
        <dbReference type="EMBL" id="KMZ74964.1"/>
    </source>
</evidence>
<keyword evidence="9" id="KW-1185">Reference proteome</keyword>
<evidence type="ECO:0000256" key="5">
    <source>
        <dbReference type="ARBA" id="ARBA00022801"/>
    </source>
</evidence>
<dbReference type="GO" id="GO:0042973">
    <property type="term" value="F:glucan endo-1,3-beta-D-glucosidase activity"/>
    <property type="evidence" value="ECO:0007669"/>
    <property type="project" value="UniProtKB-EC"/>
</dbReference>
<comment type="similarity">
    <text evidence="2 7">Belongs to the glycosyl hydrolase 17 family.</text>
</comment>
<dbReference type="Pfam" id="PF00332">
    <property type="entry name" value="Glyco_hydro_17"/>
    <property type="match status" value="1"/>
</dbReference>
<name>A0A0K9Q1D0_ZOSMR</name>
<keyword evidence="4" id="KW-0732">Signal</keyword>
<evidence type="ECO:0000256" key="2">
    <source>
        <dbReference type="ARBA" id="ARBA00008773"/>
    </source>
</evidence>
<dbReference type="GO" id="GO:0005886">
    <property type="term" value="C:plasma membrane"/>
    <property type="evidence" value="ECO:0000318"/>
    <property type="project" value="GO_Central"/>
</dbReference>
<dbReference type="SUPFAM" id="SSF51445">
    <property type="entry name" value="(Trans)glycosidases"/>
    <property type="match status" value="1"/>
</dbReference>
<keyword evidence="6" id="KW-0326">Glycosidase</keyword>
<dbReference type="FunFam" id="3.20.20.80:FF:000005">
    <property type="entry name" value="Glucan endo-1,3-beta-glucosidase 14"/>
    <property type="match status" value="1"/>
</dbReference>
<evidence type="ECO:0000256" key="6">
    <source>
        <dbReference type="ARBA" id="ARBA00023295"/>
    </source>
</evidence>
<dbReference type="STRING" id="29655.A0A0K9Q1D0"/>
<dbReference type="InterPro" id="IPR017853">
    <property type="entry name" value="GH"/>
</dbReference>